<dbReference type="PANTHER" id="PTHR47534:SF3">
    <property type="entry name" value="ALCOHOL DEHYDROGENASE-LIKE C-TERMINAL DOMAIN-CONTAINING PROTEIN"/>
    <property type="match status" value="1"/>
</dbReference>
<dbReference type="Gene3D" id="3.40.50.720">
    <property type="entry name" value="NAD(P)-binding Rossmann-like Domain"/>
    <property type="match status" value="1"/>
</dbReference>
<protein>
    <recommendedName>
        <fullName evidence="4">Short-chain dehydrogenase</fullName>
    </recommendedName>
</protein>
<proteinExistence type="predicted"/>
<evidence type="ECO:0008006" key="4">
    <source>
        <dbReference type="Google" id="ProtNLM"/>
    </source>
</evidence>
<evidence type="ECO:0000313" key="3">
    <source>
        <dbReference type="Proteomes" id="UP000027822"/>
    </source>
</evidence>
<dbReference type="GO" id="GO:0016491">
    <property type="term" value="F:oxidoreductase activity"/>
    <property type="evidence" value="ECO:0007669"/>
    <property type="project" value="UniProtKB-KW"/>
</dbReference>
<organism evidence="2 3">
    <name type="scientific">Bacillus manliponensis</name>
    <dbReference type="NCBI Taxonomy" id="574376"/>
    <lineage>
        <taxon>Bacteria</taxon>
        <taxon>Bacillati</taxon>
        <taxon>Bacillota</taxon>
        <taxon>Bacilli</taxon>
        <taxon>Bacillales</taxon>
        <taxon>Bacillaceae</taxon>
        <taxon>Bacillus</taxon>
        <taxon>Bacillus cereus group</taxon>
    </lineage>
</organism>
<dbReference type="OrthoDB" id="2860165at2"/>
<keyword evidence="1" id="KW-0560">Oxidoreductase</keyword>
<reference evidence="2 3" key="1">
    <citation type="submission" date="2014-06" db="EMBL/GenBank/DDBJ databases">
        <title>Draft genome sequence of Bacillus manliponensis JCM 15802 (MCCC 1A00708).</title>
        <authorList>
            <person name="Lai Q."/>
            <person name="Liu Y."/>
            <person name="Shao Z."/>
        </authorList>
    </citation>
    <scope>NUCLEOTIDE SEQUENCE [LARGE SCALE GENOMIC DNA]</scope>
    <source>
        <strain evidence="2 3">JCM 15802</strain>
    </source>
</reference>
<accession>A0A073JSB6</accession>
<dbReference type="RefSeq" id="WP_034643907.1">
    <property type="nucleotide sequence ID" value="NZ_CBCSJC010000049.1"/>
</dbReference>
<dbReference type="InterPro" id="IPR036291">
    <property type="entry name" value="NAD(P)-bd_dom_sf"/>
</dbReference>
<evidence type="ECO:0000313" key="2">
    <source>
        <dbReference type="EMBL" id="KEK17215.1"/>
    </source>
</evidence>
<dbReference type="Proteomes" id="UP000027822">
    <property type="component" value="Unassembled WGS sequence"/>
</dbReference>
<dbReference type="AlphaFoldDB" id="A0A073JSB6"/>
<dbReference type="EMBL" id="JOTN01000037">
    <property type="protein sequence ID" value="KEK17215.1"/>
    <property type="molecule type" value="Genomic_DNA"/>
</dbReference>
<sequence>MKTILITGGTDGIGKGIAMDFLKKGERVIVIGSSSSKGNLFYQEAEKLNASNRAIYIQADLSLVSENKRIIKEIKENYYSLDKVIFCATKHNNTYIETQEGFEFSFALYYLSRFILSYGLKECLETTTNPVIINVCAPGMKGEVNWEDLQHKKSFKNVSFHGSRLNDLLGVAFAEKDTVDKIKYILYNPWAVQTSGVFEMFKNPLMKNLMKLSYKIIGKSVEEGIKPIMNLLENPPKASLSAFKMEKEVSLMMGTFDRENAQKLYDMTVQMLDKKD</sequence>
<evidence type="ECO:0000256" key="1">
    <source>
        <dbReference type="ARBA" id="ARBA00023002"/>
    </source>
</evidence>
<comment type="caution">
    <text evidence="2">The sequence shown here is derived from an EMBL/GenBank/DDBJ whole genome shotgun (WGS) entry which is preliminary data.</text>
</comment>
<gene>
    <name evidence="2" type="ORF">BAMA_16325</name>
</gene>
<keyword evidence="3" id="KW-1185">Reference proteome</keyword>
<dbReference type="PANTHER" id="PTHR47534">
    <property type="entry name" value="YALI0E05731P"/>
    <property type="match status" value="1"/>
</dbReference>
<dbReference type="InterPro" id="IPR052228">
    <property type="entry name" value="Sec_Metab_Biosynth_Oxidored"/>
</dbReference>
<dbReference type="InterPro" id="IPR002347">
    <property type="entry name" value="SDR_fam"/>
</dbReference>
<name>A0A073JSB6_9BACI</name>
<dbReference type="Pfam" id="PF00106">
    <property type="entry name" value="adh_short"/>
    <property type="match status" value="1"/>
</dbReference>
<dbReference type="eggNOG" id="COG1028">
    <property type="taxonomic scope" value="Bacteria"/>
</dbReference>
<dbReference type="STRING" id="574376.BAMA_16325"/>
<dbReference type="SUPFAM" id="SSF51735">
    <property type="entry name" value="NAD(P)-binding Rossmann-fold domains"/>
    <property type="match status" value="1"/>
</dbReference>